<sequence length="528" mass="53465">MRSALLRSAALGSAPPELLTTAEMGRADRSTIDSGTPGIVLMENAGRAVAEAVMRRHPPGSRVVVLAGPGNNGGDGFVAARRLAAVGFRVTLLLAGAPERLKGDAAEAARRWTGPTRPATPEALAAARPHVIVDALFGAGLDRPVDGLPRALIGAVNAARADGAAVVAVDLPSGVNGTTGAVMGAAIEADESVTFFRAKPGHWLLPGRLRRGRLTIADIGIPDAVLATVQPRCILVGPELVRASLPVPSLAGHKYDRGHVVVVSGGGHTTGAARLAARAALRVGAGLVTLASPADAVAVNAAANVAVMVRQTDAAEGLATLLEDRRFNAVALGPGLGVGAATRDLVGSALAGCRAVVLDADALTSFVDDPEAFFTALRARPPGTTVLTPHDGEFSRLFDKLPEIHEASSKLDRVRAAARRTGAVVLLKGADTTIADLDGCAAINANAPAHLATAGAGDVLTGLVAGLLAQGLGAFTAAATAAWLHGEAARLVGPGLIAEDLSEVMPSLLARLIEPPAVAESAHDRVIR</sequence>
<dbReference type="PROSITE" id="PS01050">
    <property type="entry name" value="YJEF_C_2"/>
    <property type="match status" value="1"/>
</dbReference>
<evidence type="ECO:0000256" key="11">
    <source>
        <dbReference type="ARBA" id="ARBA00023235"/>
    </source>
</evidence>
<dbReference type="InterPro" id="IPR030677">
    <property type="entry name" value="Nnr"/>
</dbReference>
<evidence type="ECO:0000256" key="8">
    <source>
        <dbReference type="ARBA" id="ARBA00022857"/>
    </source>
</evidence>
<gene>
    <name evidence="22" type="primary">nnr</name>
    <name evidence="17" type="synonym">nnrD</name>
    <name evidence="18" type="synonym">nnrE</name>
    <name evidence="22" type="ORF">RHODGE_RHODGE_03764</name>
</gene>
<dbReference type="PROSITE" id="PS51385">
    <property type="entry name" value="YJEF_N"/>
    <property type="match status" value="1"/>
</dbReference>
<comment type="similarity">
    <text evidence="18">Belongs to the NnrE/AIBP family.</text>
</comment>
<feature type="domain" description="YjeF C-terminal" evidence="20">
    <location>
        <begin position="237"/>
        <end position="512"/>
    </location>
</feature>
<comment type="catalytic activity">
    <reaction evidence="15 17 19">
        <text>(6S)-NADHX + ADP = AMP + phosphate + NADH + H(+)</text>
        <dbReference type="Rhea" id="RHEA:32223"/>
        <dbReference type="ChEBI" id="CHEBI:15378"/>
        <dbReference type="ChEBI" id="CHEBI:43474"/>
        <dbReference type="ChEBI" id="CHEBI:57945"/>
        <dbReference type="ChEBI" id="CHEBI:64074"/>
        <dbReference type="ChEBI" id="CHEBI:456215"/>
        <dbReference type="ChEBI" id="CHEBI:456216"/>
        <dbReference type="EC" id="4.2.1.136"/>
    </reaction>
</comment>
<comment type="cofactor">
    <cofactor evidence="18 19">
        <name>K(+)</name>
        <dbReference type="ChEBI" id="CHEBI:29103"/>
    </cofactor>
    <text evidence="18 19">Binds 1 potassium ion per subunit.</text>
</comment>
<keyword evidence="12 17" id="KW-0456">Lyase</keyword>
<comment type="caution">
    <text evidence="22">The sequence shown here is derived from an EMBL/GenBank/DDBJ whole genome shotgun (WGS) entry which is preliminary data.</text>
</comment>
<evidence type="ECO:0000256" key="10">
    <source>
        <dbReference type="ARBA" id="ARBA00023027"/>
    </source>
</evidence>
<evidence type="ECO:0000256" key="3">
    <source>
        <dbReference type="ARBA" id="ARBA00006001"/>
    </source>
</evidence>
<feature type="binding site" evidence="18">
    <location>
        <position position="72"/>
    </location>
    <ligand>
        <name>K(+)</name>
        <dbReference type="ChEBI" id="CHEBI:29103"/>
    </ligand>
</feature>
<comment type="function">
    <text evidence="17">Catalyzes the dehydration of the S-form of NAD(P)HX at the expense of ADP, which is converted to AMP. Together with NAD(P)HX epimerase, which catalyzes the epimerization of the S- and R-forms, the enzyme allows the repair of both epimers of NAD(P)HX, a damaged form of NAD(P)H that is a result of enzymatic or heat-dependent hydration.</text>
</comment>
<dbReference type="EMBL" id="UWOC01000172">
    <property type="protein sequence ID" value="VCU10565.1"/>
    <property type="molecule type" value="Genomic_DNA"/>
</dbReference>
<feature type="binding site" evidence="17">
    <location>
        <position position="458"/>
    </location>
    <ligand>
        <name>(6S)-NADPHX</name>
        <dbReference type="ChEBI" id="CHEBI:64076"/>
    </ligand>
</feature>
<comment type="catalytic activity">
    <reaction evidence="16 17 19">
        <text>(6S)-NADPHX + ADP = AMP + phosphate + NADPH + H(+)</text>
        <dbReference type="Rhea" id="RHEA:32235"/>
        <dbReference type="ChEBI" id="CHEBI:15378"/>
        <dbReference type="ChEBI" id="CHEBI:43474"/>
        <dbReference type="ChEBI" id="CHEBI:57783"/>
        <dbReference type="ChEBI" id="CHEBI:64076"/>
        <dbReference type="ChEBI" id="CHEBI:456215"/>
        <dbReference type="ChEBI" id="CHEBI:456216"/>
        <dbReference type="EC" id="4.2.1.136"/>
    </reaction>
</comment>
<keyword evidence="23" id="KW-1185">Reference proteome</keyword>
<evidence type="ECO:0000256" key="1">
    <source>
        <dbReference type="ARBA" id="ARBA00000013"/>
    </source>
</evidence>
<comment type="cofactor">
    <cofactor evidence="17">
        <name>Mg(2+)</name>
        <dbReference type="ChEBI" id="CHEBI:18420"/>
    </cofactor>
</comment>
<dbReference type="NCBIfam" id="TIGR00197">
    <property type="entry name" value="yjeF_nterm"/>
    <property type="match status" value="1"/>
</dbReference>
<keyword evidence="5 18" id="KW-0479">Metal-binding</keyword>
<dbReference type="InterPro" id="IPR036652">
    <property type="entry name" value="YjeF_N_dom_sf"/>
</dbReference>
<dbReference type="HAMAP" id="MF_01966">
    <property type="entry name" value="NADHX_epimerase"/>
    <property type="match status" value="1"/>
</dbReference>
<comment type="function">
    <text evidence="14 19">Bifunctional enzyme that catalyzes the epimerization of the S- and R-forms of NAD(P)HX and the dehydration of the S-form of NAD(P)HX at the expense of ADP, which is converted to AMP. This allows the repair of both epimers of NAD(P)HX, a damaged form of NAD(P)H that is a result of enzymatic or heat-dependent hydration.</text>
</comment>
<comment type="similarity">
    <text evidence="3 19">In the N-terminal section; belongs to the NnrE/AIBP family.</text>
</comment>
<evidence type="ECO:0000256" key="6">
    <source>
        <dbReference type="ARBA" id="ARBA00022741"/>
    </source>
</evidence>
<comment type="function">
    <text evidence="18">Catalyzes the epimerization of the S- and R-forms of NAD(P)HX, a damaged form of NAD(P)H that is a result of enzymatic or heat-dependent hydration. This is a prerequisite for the S-specific NAD(P)H-hydrate dehydratase to allow the repair of both epimers of NAD(P)HX.</text>
</comment>
<name>A0A3S4FEV8_9BRAD</name>
<protein>
    <recommendedName>
        <fullName evidence="19">Bifunctional NAD(P)H-hydrate repair enzyme</fullName>
    </recommendedName>
    <alternativeName>
        <fullName evidence="19">Nicotinamide nucleotide repair protein</fullName>
    </alternativeName>
    <domain>
        <recommendedName>
            <fullName evidence="19">ADP-dependent (S)-NAD(P)H-hydrate dehydratase</fullName>
            <ecNumber evidence="19">4.2.1.136</ecNumber>
        </recommendedName>
        <alternativeName>
            <fullName evidence="19">ADP-dependent NAD(P)HX dehydratase</fullName>
        </alternativeName>
    </domain>
    <domain>
        <recommendedName>
            <fullName evidence="19">NAD(P)H-hydrate epimerase</fullName>
            <ecNumber evidence="19">5.1.99.6</ecNumber>
        </recommendedName>
    </domain>
</protein>
<evidence type="ECO:0000256" key="13">
    <source>
        <dbReference type="ARBA" id="ARBA00023268"/>
    </source>
</evidence>
<evidence type="ECO:0000256" key="18">
    <source>
        <dbReference type="HAMAP-Rule" id="MF_01966"/>
    </source>
</evidence>
<evidence type="ECO:0000256" key="14">
    <source>
        <dbReference type="ARBA" id="ARBA00025153"/>
    </source>
</evidence>
<dbReference type="HAMAP" id="MF_01965">
    <property type="entry name" value="NADHX_dehydratase"/>
    <property type="match status" value="1"/>
</dbReference>
<dbReference type="PROSITE" id="PS51383">
    <property type="entry name" value="YJEF_C_3"/>
    <property type="match status" value="1"/>
</dbReference>
<keyword evidence="10 17" id="KW-0520">NAD</keyword>
<dbReference type="EC" id="5.1.99.6" evidence="19"/>
<keyword evidence="6 17" id="KW-0547">Nucleotide-binding</keyword>
<feature type="binding site" evidence="17">
    <location>
        <position position="390"/>
    </location>
    <ligand>
        <name>(6S)-NADPHX</name>
        <dbReference type="ChEBI" id="CHEBI:64076"/>
    </ligand>
</feature>
<keyword evidence="9 18" id="KW-0630">Potassium</keyword>
<evidence type="ECO:0000256" key="9">
    <source>
        <dbReference type="ARBA" id="ARBA00022958"/>
    </source>
</evidence>
<dbReference type="NCBIfam" id="TIGR00196">
    <property type="entry name" value="yjeF_cterm"/>
    <property type="match status" value="1"/>
</dbReference>
<feature type="binding site" evidence="17">
    <location>
        <position position="272"/>
    </location>
    <ligand>
        <name>(6S)-NADPHX</name>
        <dbReference type="ChEBI" id="CHEBI:64076"/>
    </ligand>
</feature>
<feature type="binding site" evidence="18">
    <location>
        <begin position="71"/>
        <end position="75"/>
    </location>
    <ligand>
        <name>(6S)-NADPHX</name>
        <dbReference type="ChEBI" id="CHEBI:64076"/>
    </ligand>
</feature>
<feature type="binding site" evidence="18">
    <location>
        <begin position="138"/>
        <end position="144"/>
    </location>
    <ligand>
        <name>(6S)-NADPHX</name>
        <dbReference type="ChEBI" id="CHEBI:64076"/>
    </ligand>
</feature>
<dbReference type="InterPro" id="IPR000631">
    <property type="entry name" value="CARKD"/>
</dbReference>
<dbReference type="InterPro" id="IPR017953">
    <property type="entry name" value="Carbohydrate_kinase_pred_CS"/>
</dbReference>
<keyword evidence="11 18" id="KW-0413">Isomerase</keyword>
<dbReference type="SUPFAM" id="SSF53613">
    <property type="entry name" value="Ribokinase-like"/>
    <property type="match status" value="1"/>
</dbReference>
<dbReference type="CDD" id="cd01171">
    <property type="entry name" value="YXKO-related"/>
    <property type="match status" value="1"/>
</dbReference>
<evidence type="ECO:0000313" key="22">
    <source>
        <dbReference type="EMBL" id="VCU10565.1"/>
    </source>
</evidence>
<feature type="domain" description="YjeF N-terminal" evidence="21">
    <location>
        <begin position="24"/>
        <end position="227"/>
    </location>
</feature>
<dbReference type="GO" id="GO:0046872">
    <property type="term" value="F:metal ion binding"/>
    <property type="evidence" value="ECO:0007669"/>
    <property type="project" value="UniProtKB-UniRule"/>
</dbReference>
<dbReference type="PANTHER" id="PTHR12592">
    <property type="entry name" value="ATP-DEPENDENT (S)-NAD(P)H-HYDRATE DEHYDRATASE FAMILY MEMBER"/>
    <property type="match status" value="1"/>
</dbReference>
<dbReference type="Proteomes" id="UP000289200">
    <property type="component" value="Unassembled WGS sequence"/>
</dbReference>
<dbReference type="GO" id="GO:0052855">
    <property type="term" value="F:ADP-dependent NAD(P)H-hydrate dehydratase activity"/>
    <property type="evidence" value="ECO:0007669"/>
    <property type="project" value="UniProtKB-UniRule"/>
</dbReference>
<feature type="binding site" evidence="18">
    <location>
        <position position="170"/>
    </location>
    <ligand>
        <name>(6S)-NADPHX</name>
        <dbReference type="ChEBI" id="CHEBI:64076"/>
    </ligand>
</feature>
<dbReference type="GO" id="GO:0005524">
    <property type="term" value="F:ATP binding"/>
    <property type="evidence" value="ECO:0007669"/>
    <property type="project" value="UniProtKB-UniRule"/>
</dbReference>
<feature type="binding site" evidence="18">
    <location>
        <position position="173"/>
    </location>
    <ligand>
        <name>K(+)</name>
        <dbReference type="ChEBI" id="CHEBI:29103"/>
    </ligand>
</feature>
<dbReference type="Pfam" id="PF03853">
    <property type="entry name" value="YjeF_N"/>
    <property type="match status" value="1"/>
</dbReference>
<keyword evidence="7 17" id="KW-0067">ATP-binding</keyword>
<dbReference type="EC" id="4.2.1.136" evidence="19"/>
<feature type="binding site" evidence="17">
    <location>
        <position position="335"/>
    </location>
    <ligand>
        <name>(6S)-NADPHX</name>
        <dbReference type="ChEBI" id="CHEBI:64076"/>
    </ligand>
</feature>
<dbReference type="AlphaFoldDB" id="A0A3S4FEV8"/>
<feature type="binding site" evidence="17">
    <location>
        <position position="457"/>
    </location>
    <ligand>
        <name>AMP</name>
        <dbReference type="ChEBI" id="CHEBI:456215"/>
    </ligand>
</feature>
<dbReference type="OrthoDB" id="9806925at2"/>
<evidence type="ECO:0000259" key="20">
    <source>
        <dbReference type="PROSITE" id="PS51383"/>
    </source>
</evidence>
<evidence type="ECO:0000259" key="21">
    <source>
        <dbReference type="PROSITE" id="PS51385"/>
    </source>
</evidence>
<dbReference type="SUPFAM" id="SSF64153">
    <property type="entry name" value="YjeF N-terminal domain-like"/>
    <property type="match status" value="1"/>
</dbReference>
<keyword evidence="8 17" id="KW-0521">NADP</keyword>
<dbReference type="InterPro" id="IPR029056">
    <property type="entry name" value="Ribokinase-like"/>
</dbReference>
<dbReference type="Gene3D" id="3.40.50.10260">
    <property type="entry name" value="YjeF N-terminal domain"/>
    <property type="match status" value="1"/>
</dbReference>
<evidence type="ECO:0000256" key="7">
    <source>
        <dbReference type="ARBA" id="ARBA00022840"/>
    </source>
</evidence>
<comment type="catalytic activity">
    <reaction evidence="1 18 19">
        <text>(6R)-NADHX = (6S)-NADHX</text>
        <dbReference type="Rhea" id="RHEA:32215"/>
        <dbReference type="ChEBI" id="CHEBI:64074"/>
        <dbReference type="ChEBI" id="CHEBI:64075"/>
        <dbReference type="EC" id="5.1.99.6"/>
    </reaction>
</comment>
<evidence type="ECO:0000256" key="17">
    <source>
        <dbReference type="HAMAP-Rule" id="MF_01965"/>
    </source>
</evidence>
<feature type="binding site" evidence="18">
    <location>
        <position position="134"/>
    </location>
    <ligand>
        <name>K(+)</name>
        <dbReference type="ChEBI" id="CHEBI:29103"/>
    </ligand>
</feature>
<accession>A0A3S4FEV8</accession>
<comment type="catalytic activity">
    <reaction evidence="2 18 19">
        <text>(6R)-NADPHX = (6S)-NADPHX</text>
        <dbReference type="Rhea" id="RHEA:32227"/>
        <dbReference type="ChEBI" id="CHEBI:64076"/>
        <dbReference type="ChEBI" id="CHEBI:64077"/>
        <dbReference type="EC" id="5.1.99.6"/>
    </reaction>
</comment>
<dbReference type="Gene3D" id="3.40.1190.20">
    <property type="match status" value="1"/>
</dbReference>
<organism evidence="22 23">
    <name type="scientific">Rhodoplanes serenus</name>
    <dbReference type="NCBI Taxonomy" id="200615"/>
    <lineage>
        <taxon>Bacteria</taxon>
        <taxon>Pseudomonadati</taxon>
        <taxon>Pseudomonadota</taxon>
        <taxon>Alphaproteobacteria</taxon>
        <taxon>Hyphomicrobiales</taxon>
        <taxon>Nitrobacteraceae</taxon>
        <taxon>Rhodoplanes</taxon>
    </lineage>
</organism>
<evidence type="ECO:0000256" key="19">
    <source>
        <dbReference type="PIRNR" id="PIRNR017184"/>
    </source>
</evidence>
<evidence type="ECO:0000256" key="15">
    <source>
        <dbReference type="ARBA" id="ARBA00048238"/>
    </source>
</evidence>
<dbReference type="GO" id="GO:0110051">
    <property type="term" value="P:metabolite repair"/>
    <property type="evidence" value="ECO:0007669"/>
    <property type="project" value="TreeGrafter"/>
</dbReference>
<dbReference type="Pfam" id="PF01256">
    <property type="entry name" value="Carb_kinase"/>
    <property type="match status" value="1"/>
</dbReference>
<keyword evidence="13" id="KW-0511">Multifunctional enzyme</keyword>
<evidence type="ECO:0000256" key="5">
    <source>
        <dbReference type="ARBA" id="ARBA00022723"/>
    </source>
</evidence>
<comment type="similarity">
    <text evidence="4 19">In the C-terminal section; belongs to the NnrD/CARKD family.</text>
</comment>
<dbReference type="InterPro" id="IPR004443">
    <property type="entry name" value="YjeF_N_dom"/>
</dbReference>
<feature type="binding site" evidence="17">
    <location>
        <begin position="428"/>
        <end position="432"/>
    </location>
    <ligand>
        <name>AMP</name>
        <dbReference type="ChEBI" id="CHEBI:456215"/>
    </ligand>
</feature>
<dbReference type="GO" id="GO:0046496">
    <property type="term" value="P:nicotinamide nucleotide metabolic process"/>
    <property type="evidence" value="ECO:0007669"/>
    <property type="project" value="UniProtKB-UniRule"/>
</dbReference>
<evidence type="ECO:0000256" key="16">
    <source>
        <dbReference type="ARBA" id="ARBA00049209"/>
    </source>
</evidence>
<evidence type="ECO:0000256" key="12">
    <source>
        <dbReference type="ARBA" id="ARBA00023239"/>
    </source>
</evidence>
<reference evidence="23" key="1">
    <citation type="submission" date="2018-10" db="EMBL/GenBank/DDBJ databases">
        <authorList>
            <person name="Peiro R."/>
            <person name="Begona"/>
            <person name="Cbmso G."/>
            <person name="Lopez M."/>
            <person name="Gonzalez S."/>
            <person name="Sacristan E."/>
            <person name="Castillo E."/>
        </authorList>
    </citation>
    <scope>NUCLEOTIDE SEQUENCE [LARGE SCALE GENOMIC DNA]</scope>
</reference>
<dbReference type="GO" id="GO:0052856">
    <property type="term" value="F:NAD(P)HX epimerase activity"/>
    <property type="evidence" value="ECO:0007669"/>
    <property type="project" value="UniProtKB-UniRule"/>
</dbReference>
<comment type="caution">
    <text evidence="18">Lacks conserved residue(s) required for the propagation of feature annotation.</text>
</comment>
<evidence type="ECO:0000256" key="2">
    <source>
        <dbReference type="ARBA" id="ARBA00000909"/>
    </source>
</evidence>
<evidence type="ECO:0000313" key="23">
    <source>
        <dbReference type="Proteomes" id="UP000289200"/>
    </source>
</evidence>
<dbReference type="PIRSF" id="PIRSF017184">
    <property type="entry name" value="Nnr"/>
    <property type="match status" value="1"/>
</dbReference>
<comment type="similarity">
    <text evidence="17">Belongs to the NnrD/CARKD family.</text>
</comment>
<dbReference type="PANTHER" id="PTHR12592:SF0">
    <property type="entry name" value="ATP-DEPENDENT (S)-NAD(P)H-HYDRATE DEHYDRATASE"/>
    <property type="match status" value="1"/>
</dbReference>
<dbReference type="RefSeq" id="WP_129610658.1">
    <property type="nucleotide sequence ID" value="NZ_UWOC01000172.1"/>
</dbReference>
<evidence type="ECO:0000256" key="4">
    <source>
        <dbReference type="ARBA" id="ARBA00009524"/>
    </source>
</evidence>
<comment type="subunit">
    <text evidence="17">Homotetramer.</text>
</comment>
<proteinExistence type="inferred from homology"/>